<name>A0A371XEH9_9HYPH</name>
<gene>
    <name evidence="2" type="ORF">DY251_08580</name>
</gene>
<dbReference type="PANTHER" id="PTHR28047">
    <property type="entry name" value="PROTEIN DCG1"/>
    <property type="match status" value="1"/>
</dbReference>
<protein>
    <submittedName>
        <fullName evidence="2">Hydantoin racemase</fullName>
    </submittedName>
</protein>
<accession>A0A371XEH9</accession>
<dbReference type="GO" id="GO:0047661">
    <property type="term" value="F:amino-acid racemase activity"/>
    <property type="evidence" value="ECO:0007669"/>
    <property type="project" value="InterPro"/>
</dbReference>
<dbReference type="RefSeq" id="WP_116623485.1">
    <property type="nucleotide sequence ID" value="NZ_QURN01000006.1"/>
</dbReference>
<sequence length="263" mass="29393">MSRRINFINPFGSSVYDELIKKTLGHFCAADTVMEVTHLDACPPDIDFFYSKHMIEQSLYESVMVSEEQGYDAVIVGCLYDPGVRVARELVDIPVIGPLEASFQMAAYYGHSTMVLTDHRKAVPYLYDEAQRNGQGNSVRGVDAIDWFVKDMINDRAAVARDVVKLSREAANRFGAETVIMGCTIIAAIYQEYLMDGGEPSEVPIINPNLMALKMAEGLADLKQKGGYFIARQGYYMKPTGHFADEFARARKVWNSNKPDFSA</sequence>
<dbReference type="InterPro" id="IPR053714">
    <property type="entry name" value="Iso_Racemase_Enz_sf"/>
</dbReference>
<keyword evidence="3" id="KW-1185">Reference proteome</keyword>
<comment type="caution">
    <text evidence="2">The sequence shown here is derived from an EMBL/GenBank/DDBJ whole genome shotgun (WGS) entry which is preliminary data.</text>
</comment>
<organism evidence="2 3">
    <name type="scientific">Mesorhizobium denitrificans</name>
    <dbReference type="NCBI Taxonomy" id="2294114"/>
    <lineage>
        <taxon>Bacteria</taxon>
        <taxon>Pseudomonadati</taxon>
        <taxon>Pseudomonadota</taxon>
        <taxon>Alphaproteobacteria</taxon>
        <taxon>Hyphomicrobiales</taxon>
        <taxon>Phyllobacteriaceae</taxon>
        <taxon>Mesorhizobium</taxon>
    </lineage>
</organism>
<dbReference type="Pfam" id="PF01177">
    <property type="entry name" value="Asp_Glu_race"/>
    <property type="match status" value="1"/>
</dbReference>
<dbReference type="Proteomes" id="UP000262379">
    <property type="component" value="Unassembled WGS sequence"/>
</dbReference>
<dbReference type="Gene3D" id="3.40.50.12500">
    <property type="match status" value="1"/>
</dbReference>
<dbReference type="EMBL" id="QURN01000006">
    <property type="protein sequence ID" value="RFC67651.1"/>
    <property type="molecule type" value="Genomic_DNA"/>
</dbReference>
<evidence type="ECO:0000313" key="2">
    <source>
        <dbReference type="EMBL" id="RFC67651.1"/>
    </source>
</evidence>
<evidence type="ECO:0000313" key="3">
    <source>
        <dbReference type="Proteomes" id="UP000262379"/>
    </source>
</evidence>
<dbReference type="InterPro" id="IPR052186">
    <property type="entry name" value="Hydantoin_racemase-like"/>
</dbReference>
<evidence type="ECO:0000256" key="1">
    <source>
        <dbReference type="ARBA" id="ARBA00038414"/>
    </source>
</evidence>
<proteinExistence type="inferred from homology"/>
<dbReference type="AlphaFoldDB" id="A0A371XEH9"/>
<reference evidence="3" key="1">
    <citation type="submission" date="2018-08" db="EMBL/GenBank/DDBJ databases">
        <authorList>
            <person name="Im W.T."/>
        </authorList>
    </citation>
    <scope>NUCLEOTIDE SEQUENCE [LARGE SCALE GENOMIC DNA]</scope>
    <source>
        <strain evidence="3">LA-28</strain>
    </source>
</reference>
<dbReference type="PANTHER" id="PTHR28047:SF5">
    <property type="entry name" value="PROTEIN DCG1"/>
    <property type="match status" value="1"/>
</dbReference>
<comment type="similarity">
    <text evidence="1">Belongs to the HyuE racemase family.</text>
</comment>
<dbReference type="InterPro" id="IPR015942">
    <property type="entry name" value="Asp/Glu/hydantoin_racemase"/>
</dbReference>